<dbReference type="CDD" id="cd11341">
    <property type="entry name" value="AmyAc_Pullulanase_LD-like"/>
    <property type="match status" value="1"/>
</dbReference>
<keyword evidence="2" id="KW-0134">Cell wall</keyword>
<reference evidence="16 17" key="1">
    <citation type="submission" date="2018-11" db="EMBL/GenBank/DDBJ databases">
        <title>Genomes From Bacteria Associated with the Canine Oral Cavity: a Test Case for Automated Genome-Based Taxonomic Assignment.</title>
        <authorList>
            <person name="Coil D.A."/>
            <person name="Jospin G."/>
            <person name="Darling A.E."/>
            <person name="Wallis C."/>
            <person name="Davis I.J."/>
            <person name="Harris S."/>
            <person name="Eisen J.A."/>
            <person name="Holcombe L.J."/>
            <person name="O'Flynn C."/>
        </authorList>
    </citation>
    <scope>NUCLEOTIDE SEQUENCE [LARGE SCALE GENOMIC DNA]</scope>
    <source>
        <strain evidence="16 17">OH4621_COT-116</strain>
    </source>
</reference>
<dbReference type="GO" id="GO:0051060">
    <property type="term" value="F:pullulanase activity"/>
    <property type="evidence" value="ECO:0007669"/>
    <property type="project" value="UniProtKB-EC"/>
</dbReference>
<comment type="similarity">
    <text evidence="1">Belongs to the glycosyl hydrolase 13 family.</text>
</comment>
<evidence type="ECO:0000259" key="15">
    <source>
        <dbReference type="SMART" id="SM00642"/>
    </source>
</evidence>
<organism evidence="16 17">
    <name type="scientific">Streptococcus minor</name>
    <dbReference type="NCBI Taxonomy" id="229549"/>
    <lineage>
        <taxon>Bacteria</taxon>
        <taxon>Bacillati</taxon>
        <taxon>Bacillota</taxon>
        <taxon>Bacilli</taxon>
        <taxon>Lactobacillales</taxon>
        <taxon>Streptococcaceae</taxon>
        <taxon>Streptococcus</taxon>
    </lineage>
</organism>
<dbReference type="Pfam" id="PF02922">
    <property type="entry name" value="CBM_48"/>
    <property type="match status" value="1"/>
</dbReference>
<dbReference type="InterPro" id="IPR013784">
    <property type="entry name" value="Carb-bd-like_fold"/>
</dbReference>
<evidence type="ECO:0000256" key="8">
    <source>
        <dbReference type="ARBA" id="ARBA00023295"/>
    </source>
</evidence>
<comment type="catalytic activity">
    <reaction evidence="9">
        <text>Hydrolysis of (1-&gt;6)-alpha-D-glucosidic linkages in pullulan, amylopectin and glycogen, and in the alpha- and beta-limit dextrins of amylopectin and glycogen.</text>
        <dbReference type="EC" id="3.2.1.41"/>
    </reaction>
</comment>
<dbReference type="STRING" id="1123309.GCA_000377005_00984"/>
<dbReference type="NCBIfam" id="TIGR02102">
    <property type="entry name" value="pullulan_Gpos"/>
    <property type="match status" value="1"/>
</dbReference>
<evidence type="ECO:0000256" key="11">
    <source>
        <dbReference type="ARBA" id="ARBA00029618"/>
    </source>
</evidence>
<feature type="transmembrane region" description="Helical" evidence="14">
    <location>
        <begin position="1160"/>
        <end position="1178"/>
    </location>
</feature>
<dbReference type="InterPro" id="IPR014756">
    <property type="entry name" value="Ig_E-set"/>
</dbReference>
<proteinExistence type="inferred from homology"/>
<feature type="compositionally biased region" description="Low complexity" evidence="13">
    <location>
        <begin position="1109"/>
        <end position="1139"/>
    </location>
</feature>
<dbReference type="Gene3D" id="3.20.20.80">
    <property type="entry name" value="Glycosidases"/>
    <property type="match status" value="1"/>
</dbReference>
<dbReference type="AlphaFoldDB" id="A0A3P1VE74"/>
<dbReference type="InterPro" id="IPR040806">
    <property type="entry name" value="SpuA_C"/>
</dbReference>
<keyword evidence="14" id="KW-0812">Transmembrane</keyword>
<dbReference type="InterPro" id="IPR013780">
    <property type="entry name" value="Glyco_hydro_b"/>
</dbReference>
<dbReference type="InterPro" id="IPR019931">
    <property type="entry name" value="LPXTG_anchor"/>
</dbReference>
<sequence length="1185" mass="131468">MKKHRSNDEKQQQYTLKKLSVGLLSVAIGAVAVLAGPTYFAEEINTTVVAGLDQTTIVEATVPATTVETSASQAPSKEAPALSQVQAENTEVPAVAAGYFRLHLKTLPAGDIANLGLWIWDDVEQPSANWPMGALSLKDAQKDDYGYYIDIKLSEKQQKKISWLINDKVSGQNLTGDRNVELLAPAMNEAWVDEEFNSHTYPPLEKGLVRINYQNADDKYDNLTAWLFDDVKEPSKDWPKGAANKTGIGPYGAYWDVPLKDAAKLLGFVLLDQSKTGDDMKIQPNDYKFQDLEHHTQVFVHDKDPKVYNNPYYIDQVVLKGAEQTEETEIKATFSTLAGVTKEELQKGLTVKDKDGQEVTITDMTLTDGSPVLTITGDFNQSKGILTVSYAGIEQKVRMSWELKDKLFAYDGELGAKLNDDGSQVEMHLWSPSADSIKVIVYDKDDQTKVMGTVDMTKEERGVWSATLDNQSGLNISNYTGYYYHYEITRDNQKVLVLDPYAKSLAEWDNNMVQGDIKTAKAAFVNPSKLGPQDLDFAKIENFQGREDAIIYEANVRDFTSDSTLDGKLNSRFGTFSAFVEKLDYLKSLGVTHIQLMPIMSYFYVNEADHTRSIDYSSKDNNYNWGYDPQNYFSLSGMYSENAKDPEKRIAEFKNLVNEIHKRGMGVTLDVVYNHTAKTYIFEDLEPNYYHFMNADGTPRESFGGGRLGTTHAMSRRVLVDSIKYLTSEFKVDGFRFDMMGDHDAQAIEEAFNEAKAINPNVIMIGEGWKTYHGDEAKPQQPADQTWMKSTNTVGVFSDDIRNSLKSGFPNEGEAAFITGGARDIEALFKNIKAQPGNFEADSPGDVVQYIAAHDNLTLHDVIAKSINKDPKVAEEEIHKRLRLGNTMILTAQGTPFIHSGQEYGRTKQFLNPAYIGKVAESAAPYKSTLIDAVTEYPYFIHDSYDSSDAINHFDWEKATNEATYPINVKTQKYTTGLIALRRSTDAFRKTNKADIDRDVTLLSVPKTQTESAGVEEKDLFIAYQTVASNGDIYAVIINADTKVRQLDLSAEQTKWADAQVLVDAERAGTEAIVDPKGLTLTENQLSVEPLTALVLKVAKKENQPTPQPTTTTTSEPGTATTSEPGTATTTQASETPTTKSQSGKNKSKLPSTGNQTSPIFIIAGGSILTILLAFLGIKVSKKEI</sequence>
<keyword evidence="14" id="KW-1133">Transmembrane helix</keyword>
<keyword evidence="5 16" id="KW-0378">Hydrolase</keyword>
<evidence type="ECO:0000256" key="13">
    <source>
        <dbReference type="SAM" id="MobiDB-lite"/>
    </source>
</evidence>
<evidence type="ECO:0000256" key="14">
    <source>
        <dbReference type="SAM" id="Phobius"/>
    </source>
</evidence>
<keyword evidence="3" id="KW-0964">Secreted</keyword>
<evidence type="ECO:0000256" key="4">
    <source>
        <dbReference type="ARBA" id="ARBA00022729"/>
    </source>
</evidence>
<evidence type="ECO:0000313" key="17">
    <source>
        <dbReference type="Proteomes" id="UP000281771"/>
    </source>
</evidence>
<evidence type="ECO:0000256" key="3">
    <source>
        <dbReference type="ARBA" id="ARBA00022525"/>
    </source>
</evidence>
<dbReference type="Pfam" id="PF00128">
    <property type="entry name" value="Alpha-amylase"/>
    <property type="match status" value="1"/>
</dbReference>
<dbReference type="InterPro" id="IPR017853">
    <property type="entry name" value="GH"/>
</dbReference>
<dbReference type="Gene3D" id="2.60.40.1180">
    <property type="entry name" value="Golgi alpha-mannosidase II"/>
    <property type="match status" value="1"/>
</dbReference>
<dbReference type="InterPro" id="IPR005877">
    <property type="entry name" value="YSIRK_signal_dom"/>
</dbReference>
<dbReference type="EMBL" id="RQZA01000002">
    <property type="protein sequence ID" value="RRD31755.1"/>
    <property type="molecule type" value="Genomic_DNA"/>
</dbReference>
<dbReference type="SUPFAM" id="SSF51445">
    <property type="entry name" value="(Trans)glycosidases"/>
    <property type="match status" value="1"/>
</dbReference>
<dbReference type="RefSeq" id="WP_124775984.1">
    <property type="nucleotide sequence ID" value="NZ_RQZA01000002.1"/>
</dbReference>
<dbReference type="PANTHER" id="PTHR43002">
    <property type="entry name" value="GLYCOGEN DEBRANCHING ENZYME"/>
    <property type="match status" value="1"/>
</dbReference>
<evidence type="ECO:0000256" key="1">
    <source>
        <dbReference type="ARBA" id="ARBA00008061"/>
    </source>
</evidence>
<evidence type="ECO:0000256" key="9">
    <source>
        <dbReference type="ARBA" id="ARBA00023965"/>
    </source>
</evidence>
<dbReference type="NCBIfam" id="TIGR01168">
    <property type="entry name" value="YSIRK_signal"/>
    <property type="match status" value="1"/>
</dbReference>
<feature type="transmembrane region" description="Helical" evidence="14">
    <location>
        <begin position="21"/>
        <end position="40"/>
    </location>
</feature>
<keyword evidence="8 16" id="KW-0326">Glycosidase</keyword>
<dbReference type="GO" id="GO:0030246">
    <property type="term" value="F:carbohydrate binding"/>
    <property type="evidence" value="ECO:0007669"/>
    <property type="project" value="InterPro"/>
</dbReference>
<dbReference type="SMART" id="SM00642">
    <property type="entry name" value="Aamy"/>
    <property type="match status" value="1"/>
</dbReference>
<evidence type="ECO:0000256" key="2">
    <source>
        <dbReference type="ARBA" id="ARBA00022512"/>
    </source>
</evidence>
<feature type="compositionally biased region" description="Polar residues" evidence="13">
    <location>
        <begin position="1140"/>
        <end position="1156"/>
    </location>
</feature>
<dbReference type="InterPro" id="IPR004193">
    <property type="entry name" value="Glyco_hydro_13_N"/>
</dbReference>
<keyword evidence="7" id="KW-0572">Peptidoglycan-anchor</keyword>
<evidence type="ECO:0000256" key="6">
    <source>
        <dbReference type="ARBA" id="ARBA00022837"/>
    </source>
</evidence>
<evidence type="ECO:0000256" key="12">
    <source>
        <dbReference type="ARBA" id="ARBA00031076"/>
    </source>
</evidence>
<dbReference type="Proteomes" id="UP000281771">
    <property type="component" value="Unassembled WGS sequence"/>
</dbReference>
<dbReference type="Gene3D" id="2.60.40.1110">
    <property type="match status" value="2"/>
</dbReference>
<keyword evidence="4" id="KW-0732">Signal</keyword>
<dbReference type="Gene3D" id="2.60.40.1220">
    <property type="match status" value="1"/>
</dbReference>
<evidence type="ECO:0000256" key="10">
    <source>
        <dbReference type="ARBA" id="ARBA00024062"/>
    </source>
</evidence>
<accession>A0A3P1VE74</accession>
<dbReference type="InterPro" id="IPR011838">
    <property type="entry name" value="Pullulan_Gpos"/>
</dbReference>
<evidence type="ECO:0000256" key="5">
    <source>
        <dbReference type="ARBA" id="ARBA00022801"/>
    </source>
</evidence>
<dbReference type="Pfam" id="PF18033">
    <property type="entry name" value="SpuA_C"/>
    <property type="match status" value="1"/>
</dbReference>
<dbReference type="InterPro" id="IPR005323">
    <property type="entry name" value="CBM41_pullulanase"/>
</dbReference>
<dbReference type="CDD" id="cd10315">
    <property type="entry name" value="CBM41_pullulanase"/>
    <property type="match status" value="2"/>
</dbReference>
<comment type="caution">
    <text evidence="16">The sequence shown here is derived from an EMBL/GenBank/DDBJ whole genome shotgun (WGS) entry which is preliminary data.</text>
</comment>
<dbReference type="InterPro" id="IPR014755">
    <property type="entry name" value="Cu-Rt/internalin_Ig-like"/>
</dbReference>
<gene>
    <name evidence="16" type="ORF">EII38_03100</name>
</gene>
<dbReference type="Pfam" id="PF00746">
    <property type="entry name" value="Gram_pos_anchor"/>
    <property type="match status" value="1"/>
</dbReference>
<evidence type="ECO:0000256" key="7">
    <source>
        <dbReference type="ARBA" id="ARBA00023088"/>
    </source>
</evidence>
<keyword evidence="6" id="KW-0106">Calcium</keyword>
<dbReference type="InterPro" id="IPR013783">
    <property type="entry name" value="Ig-like_fold"/>
</dbReference>
<dbReference type="SUPFAM" id="SSF49452">
    <property type="entry name" value="Starch-binding domain-like"/>
    <property type="match status" value="2"/>
</dbReference>
<dbReference type="CDD" id="cd02860">
    <property type="entry name" value="E_set_Pullulanase"/>
    <property type="match status" value="1"/>
</dbReference>
<dbReference type="SUPFAM" id="SSF81296">
    <property type="entry name" value="E set domains"/>
    <property type="match status" value="1"/>
</dbReference>
<dbReference type="NCBIfam" id="TIGR01167">
    <property type="entry name" value="LPXTG_anchor"/>
    <property type="match status" value="1"/>
</dbReference>
<dbReference type="EC" id="3.2.1.41" evidence="10"/>
<dbReference type="Pfam" id="PF03714">
    <property type="entry name" value="PUD"/>
    <property type="match status" value="2"/>
</dbReference>
<evidence type="ECO:0000313" key="16">
    <source>
        <dbReference type="EMBL" id="RRD31755.1"/>
    </source>
</evidence>
<keyword evidence="14" id="KW-0472">Membrane</keyword>
<dbReference type="Gene3D" id="2.60.40.10">
    <property type="entry name" value="Immunoglobulins"/>
    <property type="match status" value="1"/>
</dbReference>
<name>A0A3P1VE74_9STRE</name>
<feature type="domain" description="Glycosyl hydrolase family 13 catalytic" evidence="15">
    <location>
        <begin position="553"/>
        <end position="935"/>
    </location>
</feature>
<dbReference type="Pfam" id="PF04650">
    <property type="entry name" value="YSIRK_signal"/>
    <property type="match status" value="1"/>
</dbReference>
<keyword evidence="17" id="KW-1185">Reference proteome</keyword>
<protein>
    <recommendedName>
        <fullName evidence="10">pullulanase</fullName>
        <ecNumber evidence="10">3.2.1.41</ecNumber>
    </recommendedName>
    <alternativeName>
        <fullName evidence="11">Alpha-dextrin endo-1,6-alpha-glucosidase</fullName>
    </alternativeName>
    <alternativeName>
        <fullName evidence="12">Pullulan 6-glucanohydrolase</fullName>
    </alternativeName>
</protein>
<dbReference type="InterPro" id="IPR006047">
    <property type="entry name" value="GH13_cat_dom"/>
</dbReference>
<dbReference type="GO" id="GO:0005975">
    <property type="term" value="P:carbohydrate metabolic process"/>
    <property type="evidence" value="ECO:0007669"/>
    <property type="project" value="InterPro"/>
</dbReference>
<feature type="region of interest" description="Disordered" evidence="13">
    <location>
        <begin position="1099"/>
        <end position="1156"/>
    </location>
</feature>